<evidence type="ECO:0000313" key="2">
    <source>
        <dbReference type="Proteomes" id="UP000550136"/>
    </source>
</evidence>
<proteinExistence type="predicted"/>
<protein>
    <submittedName>
        <fullName evidence="1">Uncharacterized protein</fullName>
    </submittedName>
</protein>
<dbReference type="Proteomes" id="UP000550136">
    <property type="component" value="Unassembled WGS sequence"/>
</dbReference>
<sequence length="77" mass="8310">MATILERADTFDPVAWLRTLTIIGGGYALVSGRKLAFLVDDCDGEALTSVMSQIVGQPDRQEALKAAIERRQMGEAA</sequence>
<name>A0A7Y2KTD6_SPHPI</name>
<dbReference type="EMBL" id="JABEOU010000064">
    <property type="protein sequence ID" value="NNG59807.1"/>
    <property type="molecule type" value="Genomic_DNA"/>
</dbReference>
<accession>A0A7Y2KTD6</accession>
<organism evidence="1 2">
    <name type="scientific">Sphingomonas paucimobilis</name>
    <name type="common">Pseudomonas paucimobilis</name>
    <dbReference type="NCBI Taxonomy" id="13689"/>
    <lineage>
        <taxon>Bacteria</taxon>
        <taxon>Pseudomonadati</taxon>
        <taxon>Pseudomonadota</taxon>
        <taxon>Alphaproteobacteria</taxon>
        <taxon>Sphingomonadales</taxon>
        <taxon>Sphingomonadaceae</taxon>
        <taxon>Sphingomonas</taxon>
    </lineage>
</organism>
<evidence type="ECO:0000313" key="1">
    <source>
        <dbReference type="EMBL" id="NNG59807.1"/>
    </source>
</evidence>
<comment type="caution">
    <text evidence="1">The sequence shown here is derived from an EMBL/GenBank/DDBJ whole genome shotgun (WGS) entry which is preliminary data.</text>
</comment>
<dbReference type="RefSeq" id="WP_170171041.1">
    <property type="nucleotide sequence ID" value="NZ_JABEOU010000064.1"/>
</dbReference>
<dbReference type="AlphaFoldDB" id="A0A7Y2KTD6"/>
<reference evidence="1 2" key="1">
    <citation type="submission" date="2020-05" db="EMBL/GenBank/DDBJ databases">
        <title>Draft Genome Sequences of Sphingomonas sp. Isolated from the International Space Station.</title>
        <authorList>
            <person name="Bijlani S."/>
            <person name="Singh N.K."/>
            <person name="Mason C.E."/>
            <person name="Wang C.C."/>
            <person name="Venkateswaran K."/>
        </authorList>
    </citation>
    <scope>NUCLEOTIDE SEQUENCE [LARGE SCALE GENOMIC DNA]</scope>
    <source>
        <strain evidence="1 2">FKI-L5-BR-P1</strain>
    </source>
</reference>
<gene>
    <name evidence="1" type="ORF">HKX06_20915</name>
</gene>